<evidence type="ECO:0000313" key="2">
    <source>
        <dbReference type="EMBL" id="KAK7024283.1"/>
    </source>
</evidence>
<comment type="caution">
    <text evidence="2">The sequence shown here is derived from an EMBL/GenBank/DDBJ whole genome shotgun (WGS) entry which is preliminary data.</text>
</comment>
<keyword evidence="3" id="KW-1185">Reference proteome</keyword>
<reference evidence="2 3" key="1">
    <citation type="submission" date="2023-11" db="EMBL/GenBank/DDBJ databases">
        <title>Halocaridina rubra genome assembly.</title>
        <authorList>
            <person name="Smith C."/>
        </authorList>
    </citation>
    <scope>NUCLEOTIDE SEQUENCE [LARGE SCALE GENOMIC DNA]</scope>
    <source>
        <strain evidence="2">EP-1</strain>
        <tissue evidence="2">Whole</tissue>
    </source>
</reference>
<feature type="non-terminal residue" evidence="2">
    <location>
        <position position="66"/>
    </location>
</feature>
<sequence>MSAYKHPDDQEVEVPEEYVELLDKDENGGVKLTLLQKQNDSPDKKQQQQQQRRQPSAGKCNSISKQ</sequence>
<proteinExistence type="predicted"/>
<dbReference type="EMBL" id="JAXCGZ010022783">
    <property type="protein sequence ID" value="KAK7024283.1"/>
    <property type="molecule type" value="Genomic_DNA"/>
</dbReference>
<evidence type="ECO:0000313" key="3">
    <source>
        <dbReference type="Proteomes" id="UP001381693"/>
    </source>
</evidence>
<gene>
    <name evidence="2" type="ORF">SK128_011056</name>
</gene>
<accession>A0AAN8WMS6</accession>
<feature type="region of interest" description="Disordered" evidence="1">
    <location>
        <begin position="36"/>
        <end position="66"/>
    </location>
</feature>
<feature type="compositionally biased region" description="Low complexity" evidence="1">
    <location>
        <begin position="47"/>
        <end position="56"/>
    </location>
</feature>
<dbReference type="Proteomes" id="UP001381693">
    <property type="component" value="Unassembled WGS sequence"/>
</dbReference>
<evidence type="ECO:0000256" key="1">
    <source>
        <dbReference type="SAM" id="MobiDB-lite"/>
    </source>
</evidence>
<organism evidence="2 3">
    <name type="scientific">Halocaridina rubra</name>
    <name type="common">Hawaiian red shrimp</name>
    <dbReference type="NCBI Taxonomy" id="373956"/>
    <lineage>
        <taxon>Eukaryota</taxon>
        <taxon>Metazoa</taxon>
        <taxon>Ecdysozoa</taxon>
        <taxon>Arthropoda</taxon>
        <taxon>Crustacea</taxon>
        <taxon>Multicrustacea</taxon>
        <taxon>Malacostraca</taxon>
        <taxon>Eumalacostraca</taxon>
        <taxon>Eucarida</taxon>
        <taxon>Decapoda</taxon>
        <taxon>Pleocyemata</taxon>
        <taxon>Caridea</taxon>
        <taxon>Atyoidea</taxon>
        <taxon>Atyidae</taxon>
        <taxon>Halocaridina</taxon>
    </lineage>
</organism>
<name>A0AAN8WMS6_HALRR</name>
<dbReference type="AlphaFoldDB" id="A0AAN8WMS6"/>
<protein>
    <submittedName>
        <fullName evidence="2">Uncharacterized protein</fullName>
    </submittedName>
</protein>